<dbReference type="InterPro" id="IPR008602">
    <property type="entry name" value="Duffy-antigen-binding"/>
</dbReference>
<proteinExistence type="predicted"/>
<feature type="non-terminal residue" evidence="3">
    <location>
        <position position="135"/>
    </location>
</feature>
<feature type="compositionally biased region" description="Gly residues" evidence="1">
    <location>
        <begin position="79"/>
        <end position="88"/>
    </location>
</feature>
<dbReference type="AlphaFoldDB" id="A0A0N9BIA9"/>
<dbReference type="VEuPathDB" id="PlasmoDB:PGSY75_0041600"/>
<protein>
    <submittedName>
        <fullName evidence="3">Erythrocyte membrane protein 1</fullName>
    </submittedName>
</protein>
<accession>A0A0N9BIA9</accession>
<dbReference type="GO" id="GO:0016020">
    <property type="term" value="C:membrane"/>
    <property type="evidence" value="ECO:0007669"/>
    <property type="project" value="InterPro"/>
</dbReference>
<dbReference type="Gene3D" id="1.20.1310.20">
    <property type="entry name" value="Duffy-antigen binding domain"/>
    <property type="match status" value="1"/>
</dbReference>
<evidence type="ECO:0000256" key="1">
    <source>
        <dbReference type="SAM" id="MobiDB-lite"/>
    </source>
</evidence>
<evidence type="ECO:0000259" key="2">
    <source>
        <dbReference type="Pfam" id="PF05424"/>
    </source>
</evidence>
<organism evidence="3">
    <name type="scientific">Plasmodium gaboni</name>
    <dbReference type="NCBI Taxonomy" id="647221"/>
    <lineage>
        <taxon>Eukaryota</taxon>
        <taxon>Sar</taxon>
        <taxon>Alveolata</taxon>
        <taxon>Apicomplexa</taxon>
        <taxon>Aconoidasida</taxon>
        <taxon>Haemosporida</taxon>
        <taxon>Plasmodiidae</taxon>
        <taxon>Plasmodium</taxon>
        <taxon>Plasmodium (Laverania)</taxon>
    </lineage>
</organism>
<feature type="domain" description="Duffy-antigen binding" evidence="2">
    <location>
        <begin position="1"/>
        <end position="135"/>
    </location>
</feature>
<name>A0A0N9BIA9_9APIC</name>
<feature type="non-terminal residue" evidence="3">
    <location>
        <position position="1"/>
    </location>
</feature>
<dbReference type="SUPFAM" id="SSF140924">
    <property type="entry name" value="Duffy binding domain-like"/>
    <property type="match status" value="1"/>
</dbReference>
<dbReference type="GO" id="GO:0046789">
    <property type="term" value="F:host cell surface receptor binding"/>
    <property type="evidence" value="ECO:0007669"/>
    <property type="project" value="InterPro"/>
</dbReference>
<evidence type="ECO:0000313" key="3">
    <source>
        <dbReference type="EMBL" id="ALD49476.1"/>
    </source>
</evidence>
<sequence>DIIRGRDLWTKNTDMEKIENNLKTIFKKIQETVTTGSEKYKNDPSPYTLMRKDWWALNRGDIWTAMKCATNTSGITCDGRGGASGPGSSGQRHNLGTGPGRRPRPRPRPRPPAGGGGGLSSVDIPYHDYVPQRLR</sequence>
<feature type="region of interest" description="Disordered" evidence="1">
    <location>
        <begin position="74"/>
        <end position="135"/>
    </location>
</feature>
<reference evidence="3" key="1">
    <citation type="journal article" date="2015" name="Nat. Commun.">
        <title>Ape parasite origins of human malaria virulence genes.</title>
        <authorList>
            <person name="Larremore D.B."/>
            <person name="Sundararaman S.A."/>
            <person name="Liu W."/>
            <person name="Proto W.R."/>
            <person name="Clauset A."/>
            <person name="Loy D.E."/>
            <person name="Speede S."/>
            <person name="Plenderleith L.J."/>
            <person name="Sharp P.M."/>
            <person name="Hahn B.H."/>
            <person name="Rayner J.C."/>
            <person name="Buckee C.O."/>
        </authorList>
    </citation>
    <scope>NUCLEOTIDE SEQUENCE</scope>
    <source>
        <strain evidence="3">SYptt82_c2s_c109</strain>
    </source>
</reference>
<dbReference type="EMBL" id="KP167470">
    <property type="protein sequence ID" value="ALD49476.1"/>
    <property type="molecule type" value="Genomic_DNA"/>
</dbReference>
<gene>
    <name evidence="3" type="primary">var</name>
</gene>
<dbReference type="Pfam" id="PF05424">
    <property type="entry name" value="Duffy_binding"/>
    <property type="match status" value="1"/>
</dbReference>
<dbReference type="InterPro" id="IPR042202">
    <property type="entry name" value="Duffy-ag-bd_sf"/>
</dbReference>